<dbReference type="EMBL" id="MHOT01000011">
    <property type="protein sequence ID" value="OGZ69408.1"/>
    <property type="molecule type" value="Genomic_DNA"/>
</dbReference>
<name>A0A1G2I5T0_9BACT</name>
<evidence type="ECO:0000313" key="2">
    <source>
        <dbReference type="Proteomes" id="UP000178820"/>
    </source>
</evidence>
<evidence type="ECO:0000313" key="1">
    <source>
        <dbReference type="EMBL" id="OGZ69408.1"/>
    </source>
</evidence>
<gene>
    <name evidence="1" type="ORF">A3D44_04210</name>
</gene>
<dbReference type="Proteomes" id="UP000178820">
    <property type="component" value="Unassembled WGS sequence"/>
</dbReference>
<proteinExistence type="predicted"/>
<sequence length="214" mass="24648">MPDQTELPRPPEPINEKGRKKFIKEIRQLSEDTQFPSGFSPVVFDIPDMDDWEISPEDEIVNELRTYYDYNKPVHVILIREDYDEVDAAHILRQVFGSPEEQPDSPVDTTMHPIIPDDRSDIEEQDEIWEQVNTTGLLTGALSYAGLEEKEKRLKSINNPGAVNIAKFLTKVIRFDQVLTDLYRHNHPTQITSSVGTFFFLNDPPHLSDEKELA</sequence>
<organism evidence="1 2">
    <name type="scientific">Candidatus Staskawiczbacteria bacterium RIFCSPHIGHO2_02_FULL_42_22</name>
    <dbReference type="NCBI Taxonomy" id="1802207"/>
    <lineage>
        <taxon>Bacteria</taxon>
        <taxon>Candidatus Staskawicziibacteriota</taxon>
    </lineage>
</organism>
<reference evidence="1 2" key="1">
    <citation type="journal article" date="2016" name="Nat. Commun.">
        <title>Thousands of microbial genomes shed light on interconnected biogeochemical processes in an aquifer system.</title>
        <authorList>
            <person name="Anantharaman K."/>
            <person name="Brown C.T."/>
            <person name="Hug L.A."/>
            <person name="Sharon I."/>
            <person name="Castelle C.J."/>
            <person name="Probst A.J."/>
            <person name="Thomas B.C."/>
            <person name="Singh A."/>
            <person name="Wilkins M.J."/>
            <person name="Karaoz U."/>
            <person name="Brodie E.L."/>
            <person name="Williams K.H."/>
            <person name="Hubbard S.S."/>
            <person name="Banfield J.F."/>
        </authorList>
    </citation>
    <scope>NUCLEOTIDE SEQUENCE [LARGE SCALE GENOMIC DNA]</scope>
</reference>
<protein>
    <submittedName>
        <fullName evidence="1">Uncharacterized protein</fullName>
    </submittedName>
</protein>
<dbReference type="AlphaFoldDB" id="A0A1G2I5T0"/>
<accession>A0A1G2I5T0</accession>
<comment type="caution">
    <text evidence="1">The sequence shown here is derived from an EMBL/GenBank/DDBJ whole genome shotgun (WGS) entry which is preliminary data.</text>
</comment>